<evidence type="ECO:0000313" key="3">
    <source>
        <dbReference type="Proteomes" id="UP000314294"/>
    </source>
</evidence>
<dbReference type="AlphaFoldDB" id="A0A4Z2EXS8"/>
<feature type="compositionally biased region" description="Polar residues" evidence="1">
    <location>
        <begin position="111"/>
        <end position="141"/>
    </location>
</feature>
<keyword evidence="3" id="KW-1185">Reference proteome</keyword>
<sequence>MRPDLPSVGSLNTGKAWMAGVWDGGHERGGGERGMRTWRWMLIADGQVKAEGQTTGREREERGRKRGRERGGKDQTDSIKPQTTWVHRPPSLGPQTTWVHRPPGSTDHLGPQTTFTGSTDPLSPQTTFTGSTDPLSPQTTWVHRPPESTDHLHWVHRPPESTDHLSPQTTFTGSTDPLSPQTTWVHRPPEFTDPLSPQTTWVHRPPSLAEWSLWQQQEQRQSAVRLWEPRCMEDGGRRTEDGGRRTEDGGLTASSGCHRDCPPMGAGERILLDRDGILEANDLICSPSTPEVGAGELRLSLWGSARALHALRVTGSWRYANELLRRRRPRS</sequence>
<dbReference type="EMBL" id="SRLO01002139">
    <property type="protein sequence ID" value="TNN33766.1"/>
    <property type="molecule type" value="Genomic_DNA"/>
</dbReference>
<gene>
    <name evidence="2" type="ORF">EYF80_056068</name>
</gene>
<name>A0A4Z2EXS8_9TELE</name>
<feature type="compositionally biased region" description="Basic and acidic residues" evidence="1">
    <location>
        <begin position="56"/>
        <end position="77"/>
    </location>
</feature>
<comment type="caution">
    <text evidence="2">The sequence shown here is derived from an EMBL/GenBank/DDBJ whole genome shotgun (WGS) entry which is preliminary data.</text>
</comment>
<accession>A0A4Z2EXS8</accession>
<feature type="region of interest" description="Disordered" evidence="1">
    <location>
        <begin position="46"/>
        <end position="182"/>
    </location>
</feature>
<dbReference type="OrthoDB" id="2556847at2759"/>
<protein>
    <submittedName>
        <fullName evidence="2">Uncharacterized protein</fullName>
    </submittedName>
</protein>
<reference evidence="2 3" key="1">
    <citation type="submission" date="2019-03" db="EMBL/GenBank/DDBJ databases">
        <title>First draft genome of Liparis tanakae, snailfish: a comprehensive survey of snailfish specific genes.</title>
        <authorList>
            <person name="Kim W."/>
            <person name="Song I."/>
            <person name="Jeong J.-H."/>
            <person name="Kim D."/>
            <person name="Kim S."/>
            <person name="Ryu S."/>
            <person name="Song J.Y."/>
            <person name="Lee S.K."/>
        </authorList>
    </citation>
    <scope>NUCLEOTIDE SEQUENCE [LARGE SCALE GENOMIC DNA]</scope>
    <source>
        <tissue evidence="2">Muscle</tissue>
    </source>
</reference>
<evidence type="ECO:0000256" key="1">
    <source>
        <dbReference type="SAM" id="MobiDB-lite"/>
    </source>
</evidence>
<evidence type="ECO:0000313" key="2">
    <source>
        <dbReference type="EMBL" id="TNN33766.1"/>
    </source>
</evidence>
<dbReference type="Proteomes" id="UP000314294">
    <property type="component" value="Unassembled WGS sequence"/>
</dbReference>
<feature type="compositionally biased region" description="Basic and acidic residues" evidence="1">
    <location>
        <begin position="233"/>
        <end position="248"/>
    </location>
</feature>
<proteinExistence type="predicted"/>
<feature type="compositionally biased region" description="Basic and acidic residues" evidence="1">
    <location>
        <begin position="144"/>
        <end position="163"/>
    </location>
</feature>
<feature type="region of interest" description="Disordered" evidence="1">
    <location>
        <begin position="233"/>
        <end position="260"/>
    </location>
</feature>
<feature type="compositionally biased region" description="Polar residues" evidence="1">
    <location>
        <begin position="164"/>
        <end position="182"/>
    </location>
</feature>
<organism evidence="2 3">
    <name type="scientific">Liparis tanakae</name>
    <name type="common">Tanaka's snailfish</name>
    <dbReference type="NCBI Taxonomy" id="230148"/>
    <lineage>
        <taxon>Eukaryota</taxon>
        <taxon>Metazoa</taxon>
        <taxon>Chordata</taxon>
        <taxon>Craniata</taxon>
        <taxon>Vertebrata</taxon>
        <taxon>Euteleostomi</taxon>
        <taxon>Actinopterygii</taxon>
        <taxon>Neopterygii</taxon>
        <taxon>Teleostei</taxon>
        <taxon>Neoteleostei</taxon>
        <taxon>Acanthomorphata</taxon>
        <taxon>Eupercaria</taxon>
        <taxon>Perciformes</taxon>
        <taxon>Cottioidei</taxon>
        <taxon>Cottales</taxon>
        <taxon>Liparidae</taxon>
        <taxon>Liparis</taxon>
    </lineage>
</organism>